<reference evidence="3 4" key="1">
    <citation type="submission" date="2016-11" db="EMBL/GenBank/DDBJ databases">
        <title>Draft Genome Sequences of Nine Cyanobacterial Strains from Diverse Habitats.</title>
        <authorList>
            <person name="Zhu T."/>
            <person name="Hou S."/>
            <person name="Lu X."/>
            <person name="Hess W.R."/>
        </authorList>
    </citation>
    <scope>NUCLEOTIDE SEQUENCE [LARGE SCALE GENOMIC DNA]</scope>
    <source>
        <strain evidence="3 4">NIES-593</strain>
    </source>
</reference>
<dbReference type="STRING" id="1921803.NIES593_00490"/>
<keyword evidence="1" id="KW-0732">Signal</keyword>
<evidence type="ECO:0000259" key="2">
    <source>
        <dbReference type="Pfam" id="PF01471"/>
    </source>
</evidence>
<dbReference type="SUPFAM" id="SSF47090">
    <property type="entry name" value="PGBD-like"/>
    <property type="match status" value="1"/>
</dbReference>
<name>A0A1U7HSP4_9CYAN</name>
<feature type="signal peptide" evidence="1">
    <location>
        <begin position="1"/>
        <end position="28"/>
    </location>
</feature>
<dbReference type="InterPro" id="IPR036366">
    <property type="entry name" value="PGBDSf"/>
</dbReference>
<dbReference type="OrthoDB" id="513300at2"/>
<sequence>MTNKFVKLALSIAALSPLLFSSIAPANAQASTAKIQKTNAHISTQYHPKNVNAIKTMRATTAASKSTKLISYSPQTAPILRLRSRGKAVREIQAFLKTKQLYNGATDGVYSKNTRSAIIAFQKSHNLKADGVVGAKTWSAIVH</sequence>
<feature type="domain" description="Peptidoglycan binding-like" evidence="2">
    <location>
        <begin position="85"/>
        <end position="141"/>
    </location>
</feature>
<dbReference type="EMBL" id="MRCB01000001">
    <property type="protein sequence ID" value="OKH26579.1"/>
    <property type="molecule type" value="Genomic_DNA"/>
</dbReference>
<dbReference type="Proteomes" id="UP000186868">
    <property type="component" value="Unassembled WGS sequence"/>
</dbReference>
<dbReference type="Gene3D" id="1.10.101.10">
    <property type="entry name" value="PGBD-like superfamily/PGBD"/>
    <property type="match status" value="1"/>
</dbReference>
<evidence type="ECO:0000313" key="4">
    <source>
        <dbReference type="Proteomes" id="UP000186868"/>
    </source>
</evidence>
<dbReference type="RefSeq" id="WP_073597721.1">
    <property type="nucleotide sequence ID" value="NZ_MRCB01000001.1"/>
</dbReference>
<organism evidence="3 4">
    <name type="scientific">Hydrococcus rivularis NIES-593</name>
    <dbReference type="NCBI Taxonomy" id="1921803"/>
    <lineage>
        <taxon>Bacteria</taxon>
        <taxon>Bacillati</taxon>
        <taxon>Cyanobacteriota</taxon>
        <taxon>Cyanophyceae</taxon>
        <taxon>Pleurocapsales</taxon>
        <taxon>Hydrococcaceae</taxon>
        <taxon>Hydrococcus</taxon>
    </lineage>
</organism>
<gene>
    <name evidence="3" type="ORF">NIES593_00490</name>
</gene>
<dbReference type="Pfam" id="PF01471">
    <property type="entry name" value="PG_binding_1"/>
    <property type="match status" value="1"/>
</dbReference>
<dbReference type="AlphaFoldDB" id="A0A1U7HSP4"/>
<evidence type="ECO:0000256" key="1">
    <source>
        <dbReference type="SAM" id="SignalP"/>
    </source>
</evidence>
<dbReference type="InterPro" id="IPR036365">
    <property type="entry name" value="PGBD-like_sf"/>
</dbReference>
<accession>A0A1U7HSP4</accession>
<comment type="caution">
    <text evidence="3">The sequence shown here is derived from an EMBL/GenBank/DDBJ whole genome shotgun (WGS) entry which is preliminary data.</text>
</comment>
<keyword evidence="4" id="KW-1185">Reference proteome</keyword>
<dbReference type="InterPro" id="IPR002477">
    <property type="entry name" value="Peptidoglycan-bd-like"/>
</dbReference>
<proteinExistence type="predicted"/>
<feature type="chain" id="PRO_5013273425" description="Peptidoglycan binding-like domain-containing protein" evidence="1">
    <location>
        <begin position="29"/>
        <end position="143"/>
    </location>
</feature>
<evidence type="ECO:0000313" key="3">
    <source>
        <dbReference type="EMBL" id="OKH26579.1"/>
    </source>
</evidence>
<protein>
    <recommendedName>
        <fullName evidence="2">Peptidoglycan binding-like domain-containing protein</fullName>
    </recommendedName>
</protein>